<protein>
    <submittedName>
        <fullName evidence="2">Uncharacterized protein</fullName>
    </submittedName>
</protein>
<comment type="caution">
    <text evidence="2">The sequence shown here is derived from an EMBL/GenBank/DDBJ whole genome shotgun (WGS) entry which is preliminary data.</text>
</comment>
<reference evidence="2" key="1">
    <citation type="submission" date="2019-12" db="EMBL/GenBank/DDBJ databases">
        <title>Genome sequencing and annotation of Brassica cretica.</title>
        <authorList>
            <person name="Studholme D.J."/>
            <person name="Sarris P.F."/>
        </authorList>
    </citation>
    <scope>NUCLEOTIDE SEQUENCE</scope>
    <source>
        <strain evidence="2">PFS-102/07</strain>
        <tissue evidence="2">Leaf</tissue>
    </source>
</reference>
<feature type="compositionally biased region" description="Polar residues" evidence="1">
    <location>
        <begin position="12"/>
        <end position="22"/>
    </location>
</feature>
<proteinExistence type="predicted"/>
<feature type="region of interest" description="Disordered" evidence="1">
    <location>
        <begin position="1"/>
        <end position="90"/>
    </location>
</feature>
<gene>
    <name evidence="2" type="ORF">F2Q70_00003553</name>
</gene>
<sequence length="90" mass="10148">MLKQNSKHIDESSTTSASQQTDNVRRKIGTNNKKNYGFPTWHVRSLPNIGTENHGDDMSHLNTVDLRQKLNTNDQSADKETKGKSKPVKV</sequence>
<evidence type="ECO:0000313" key="2">
    <source>
        <dbReference type="EMBL" id="KAF2576286.1"/>
    </source>
</evidence>
<name>A0A8S9J4T8_BRACR</name>
<dbReference type="AlphaFoldDB" id="A0A8S9J4T8"/>
<dbReference type="EMBL" id="QGKY02001015">
    <property type="protein sequence ID" value="KAF2576286.1"/>
    <property type="molecule type" value="Genomic_DNA"/>
</dbReference>
<evidence type="ECO:0000256" key="1">
    <source>
        <dbReference type="SAM" id="MobiDB-lite"/>
    </source>
</evidence>
<organism evidence="2">
    <name type="scientific">Brassica cretica</name>
    <name type="common">Mustard</name>
    <dbReference type="NCBI Taxonomy" id="69181"/>
    <lineage>
        <taxon>Eukaryota</taxon>
        <taxon>Viridiplantae</taxon>
        <taxon>Streptophyta</taxon>
        <taxon>Embryophyta</taxon>
        <taxon>Tracheophyta</taxon>
        <taxon>Spermatophyta</taxon>
        <taxon>Magnoliopsida</taxon>
        <taxon>eudicotyledons</taxon>
        <taxon>Gunneridae</taxon>
        <taxon>Pentapetalae</taxon>
        <taxon>rosids</taxon>
        <taxon>malvids</taxon>
        <taxon>Brassicales</taxon>
        <taxon>Brassicaceae</taxon>
        <taxon>Brassiceae</taxon>
        <taxon>Brassica</taxon>
    </lineage>
</organism>
<accession>A0A8S9J4T8</accession>